<reference evidence="6 7" key="1">
    <citation type="submission" date="2013-12" db="EMBL/GenBank/DDBJ databases">
        <authorList>
            <consortium name="DOE Joint Genome Institute"/>
            <person name="Smidt H."/>
            <person name="Huntemann M."/>
            <person name="Han J."/>
            <person name="Chen A."/>
            <person name="Kyrpides N."/>
            <person name="Mavromatis K."/>
            <person name="Markowitz V."/>
            <person name="Palaniappan K."/>
            <person name="Ivanova N."/>
            <person name="Schaumberg A."/>
            <person name="Pati A."/>
            <person name="Liolios K."/>
            <person name="Nordberg H.P."/>
            <person name="Cantor M.N."/>
            <person name="Hua S.X."/>
            <person name="Woyke T."/>
        </authorList>
    </citation>
    <scope>NUCLEOTIDE SEQUENCE [LARGE SCALE GENOMIC DNA]</scope>
    <source>
        <strain evidence="7">DSM 15288</strain>
    </source>
</reference>
<dbReference type="Gene3D" id="6.10.10.10">
    <property type="entry name" value="Flagellar export chaperone, C-terminal domain"/>
    <property type="match status" value="1"/>
</dbReference>
<dbReference type="KEGG" id="dmt:DESME_12830"/>
<organism evidence="6 7">
    <name type="scientific">Desulfitobacterium metallireducens DSM 15288</name>
    <dbReference type="NCBI Taxonomy" id="871968"/>
    <lineage>
        <taxon>Bacteria</taxon>
        <taxon>Bacillati</taxon>
        <taxon>Bacillota</taxon>
        <taxon>Clostridia</taxon>
        <taxon>Eubacteriales</taxon>
        <taxon>Desulfitobacteriaceae</taxon>
        <taxon>Desulfitobacterium</taxon>
    </lineage>
</organism>
<dbReference type="Proteomes" id="UP000010847">
    <property type="component" value="Chromosome"/>
</dbReference>
<dbReference type="PANTHER" id="PTHR42792">
    <property type="entry name" value="FLAGELLIN"/>
    <property type="match status" value="1"/>
</dbReference>
<dbReference type="eggNOG" id="COG1344">
    <property type="taxonomic scope" value="Bacteria"/>
</dbReference>
<dbReference type="RefSeq" id="WP_006715947.1">
    <property type="nucleotide sequence ID" value="NZ_CP007032.1"/>
</dbReference>
<dbReference type="NCBIfam" id="TIGR02550">
    <property type="entry name" value="flagell_flgL"/>
    <property type="match status" value="1"/>
</dbReference>
<dbReference type="Pfam" id="PF00700">
    <property type="entry name" value="Flagellin_C"/>
    <property type="match status" value="1"/>
</dbReference>
<keyword evidence="6" id="KW-0966">Cell projection</keyword>
<dbReference type="HOGENOM" id="CLU_024437_2_1_9"/>
<evidence type="ECO:0000313" key="6">
    <source>
        <dbReference type="EMBL" id="AHF07810.1"/>
    </source>
</evidence>
<dbReference type="InterPro" id="IPR001029">
    <property type="entry name" value="Flagellin_N"/>
</dbReference>
<proteinExistence type="inferred from homology"/>
<keyword evidence="3" id="KW-0975">Bacterial flagellum</keyword>
<dbReference type="Pfam" id="PF00669">
    <property type="entry name" value="Flagellin_N"/>
    <property type="match status" value="1"/>
</dbReference>
<keyword evidence="7" id="KW-1185">Reference proteome</keyword>
<dbReference type="OrthoDB" id="9758307at2"/>
<evidence type="ECO:0000256" key="1">
    <source>
        <dbReference type="ARBA" id="ARBA00004365"/>
    </source>
</evidence>
<dbReference type="GO" id="GO:0005198">
    <property type="term" value="F:structural molecule activity"/>
    <property type="evidence" value="ECO:0007669"/>
    <property type="project" value="InterPro"/>
</dbReference>
<dbReference type="InterPro" id="IPR001492">
    <property type="entry name" value="Flagellin"/>
</dbReference>
<feature type="domain" description="Flagellin C-terminal" evidence="5">
    <location>
        <begin position="221"/>
        <end position="302"/>
    </location>
</feature>
<evidence type="ECO:0000256" key="2">
    <source>
        <dbReference type="ARBA" id="ARBA00005709"/>
    </source>
</evidence>
<dbReference type="PRINTS" id="PR00207">
    <property type="entry name" value="FLAGELLIN"/>
</dbReference>
<comment type="similarity">
    <text evidence="2">Belongs to the bacterial flagellin family.</text>
</comment>
<name>W0EAB9_9FIRM</name>
<keyword evidence="6" id="KW-0282">Flagellum</keyword>
<evidence type="ECO:0000259" key="5">
    <source>
        <dbReference type="Pfam" id="PF00700"/>
    </source>
</evidence>
<comment type="subcellular location">
    <subcellularLocation>
        <location evidence="1">Bacterial flagellum</location>
    </subcellularLocation>
</comment>
<dbReference type="PANTHER" id="PTHR42792:SF1">
    <property type="entry name" value="FLAGELLAR HOOK-ASSOCIATED PROTEIN 3"/>
    <property type="match status" value="1"/>
</dbReference>
<sequence>MRITNNMLSQNLLRNLEAAQGRMDNLQNQLGSGQRITKPSDDPVGIENALRLKTTISSVDQWKNNASQALSIMNTTDSTLGDMNSMLQRVRELTVQAANGTNTVESRQAIGQEVDQIKNQLQMLAKTQIGTKYIFGGTQTDQPPITIDPITGTTNWQGNVQDIAYPVGTNLNMPISVNGNTLLFNPMDGKSTGLFTTLDNLSNLLKDPTKTGEDISNTLPNIDGNIDNVLALRAGLGARTNRMTAISEQLDSTSTNLVQNLSDIQDADMAKTITDFQNQQNVYKAALSVGAQIIQPSLVDFLK</sequence>
<dbReference type="GO" id="GO:0071973">
    <property type="term" value="P:bacterial-type flagellum-dependent cell motility"/>
    <property type="evidence" value="ECO:0007669"/>
    <property type="project" value="InterPro"/>
</dbReference>
<evidence type="ECO:0000256" key="3">
    <source>
        <dbReference type="ARBA" id="ARBA00023143"/>
    </source>
</evidence>
<feature type="domain" description="Flagellin N-terminal" evidence="4">
    <location>
        <begin position="3"/>
        <end position="140"/>
    </location>
</feature>
<dbReference type="STRING" id="871968.DESME_12830"/>
<dbReference type="InterPro" id="IPR046358">
    <property type="entry name" value="Flagellin_C"/>
</dbReference>
<dbReference type="SUPFAM" id="SSF64518">
    <property type="entry name" value="Phase 1 flagellin"/>
    <property type="match status" value="1"/>
</dbReference>
<evidence type="ECO:0000313" key="7">
    <source>
        <dbReference type="Proteomes" id="UP000010847"/>
    </source>
</evidence>
<dbReference type="EMBL" id="CP007032">
    <property type="protein sequence ID" value="AHF07810.1"/>
    <property type="molecule type" value="Genomic_DNA"/>
</dbReference>
<accession>W0EAB9</accession>
<dbReference type="InterPro" id="IPR042187">
    <property type="entry name" value="Flagellin_C_sub2"/>
</dbReference>
<dbReference type="Gene3D" id="1.20.1330.10">
    <property type="entry name" value="f41 fragment of flagellin, N-terminal domain"/>
    <property type="match status" value="1"/>
</dbReference>
<dbReference type="AlphaFoldDB" id="W0EAB9"/>
<gene>
    <name evidence="6" type="ORF">DESME_12830</name>
</gene>
<protein>
    <submittedName>
        <fullName evidence="6">Flagellar hook-associated protein FlgL</fullName>
    </submittedName>
</protein>
<dbReference type="InterPro" id="IPR013384">
    <property type="entry name" value="Flagell_FlgL"/>
</dbReference>
<evidence type="ECO:0000259" key="4">
    <source>
        <dbReference type="Pfam" id="PF00669"/>
    </source>
</evidence>
<keyword evidence="6" id="KW-0969">Cilium</keyword>
<dbReference type="GO" id="GO:0009424">
    <property type="term" value="C:bacterial-type flagellum hook"/>
    <property type="evidence" value="ECO:0007669"/>
    <property type="project" value="InterPro"/>
</dbReference>